<feature type="region of interest" description="Disordered" evidence="16">
    <location>
        <begin position="1"/>
        <end position="50"/>
    </location>
</feature>
<protein>
    <recommendedName>
        <fullName evidence="4">DNA replication licensing factor MCM2</fullName>
        <ecNumber evidence="3">3.6.4.12</ecNumber>
    </recommendedName>
</protein>
<evidence type="ECO:0000256" key="11">
    <source>
        <dbReference type="ARBA" id="ARBA00022833"/>
    </source>
</evidence>
<dbReference type="InterPro" id="IPR031327">
    <property type="entry name" value="MCM"/>
</dbReference>
<dbReference type="InterPro" id="IPR041562">
    <property type="entry name" value="MCM_lid"/>
</dbReference>
<evidence type="ECO:0000256" key="4">
    <source>
        <dbReference type="ARBA" id="ARBA00018925"/>
    </source>
</evidence>
<dbReference type="SMART" id="SM00350">
    <property type="entry name" value="MCM"/>
    <property type="match status" value="1"/>
</dbReference>
<dbReference type="PRINTS" id="PR01658">
    <property type="entry name" value="MCMPROTEIN2"/>
</dbReference>
<keyword evidence="9" id="KW-0378">Hydrolase</keyword>
<keyword evidence="11" id="KW-0862">Zinc</keyword>
<dbReference type="GO" id="GO:0006267">
    <property type="term" value="P:pre-replicative complex assembly involved in nuclear cell cycle DNA replication"/>
    <property type="evidence" value="ECO:0007669"/>
    <property type="project" value="EnsemblFungi"/>
</dbReference>
<evidence type="ECO:0000256" key="5">
    <source>
        <dbReference type="ARBA" id="ARBA00022705"/>
    </source>
</evidence>
<name>A0A1E4TKG4_9ASCO</name>
<dbReference type="GO" id="GO:0003682">
    <property type="term" value="F:chromatin binding"/>
    <property type="evidence" value="ECO:0007669"/>
    <property type="project" value="EnsemblFungi"/>
</dbReference>
<sequence>MSSRKRSASPSEGDGSRLASTPPESPTDNASPIAEQYRHNVENTAVDDDLYEDDIIAEELSDLDALDAQDERAEERDGQDLFADDFEKDYNSDNSRDHYNLSARYIDDNTEHRELSARERREVDQVLNIRDRVMMRRQGLTMFDELDNDAAPPTTRRRRRAAYDDDSDLDMEFDAENEEMSLEALADVKATNLPEWISVPSVARGISTQFHRFLLEYTDENGQSVYGARITDLGAENSESLVISYNHLAESRAVLAYFLVDAPSQILRIFDEVAMDVVKFYYPDYERIHSQIHVRVSDLPVSYSLRDLREAQLNTLIRVSGVVTRRSNVFPQLQYIKFDCQKCHAVLGPFFQDSDHDEVKPSFCHVCESRGPFLVNTQQTVYSNYQKITFQESPGSVPAGRLPRHREVILLADLIDSAKPGDELDITGIYKNVYDGNLNAKNGFPVFATAIEANLILRGEGRSEKIACTAIDEQDIKNLSKDPNIIDKIISSIAPSIYGHRDIKTAIACSLFGGVSKNVNGKHSIRGDINVLLLGDPGTAKSQFLKYAEKTAYRSVFATGQGASAVGLTASVRKDPASNEWSLEGGALVLADQGTCLIDEFDKMNDQDRTSIHEAMEQQSISISKAGIVTTLQARCGIIAAANPKMGHYNSTIPFSQNVDLTEPILSRFDILCVVKDISNPSADERLASFVVASHERSHPAKKNLEDFDDEDEDMHDDSVLHPRSPIDQKLLMKYIHYARTRVTPKLQQIDEDKISRVYADMRRESLATGAFPITVRHLESILRCAEAFARMRLSEYVSASDIDRAIKVAIDSFIGAQKLSVKKNLSRNFMKYTLGSRSQGARS</sequence>
<keyword evidence="12" id="KW-0067">ATP-binding</keyword>
<dbReference type="PANTHER" id="PTHR11630">
    <property type="entry name" value="DNA REPLICATION LICENSING FACTOR MCM FAMILY MEMBER"/>
    <property type="match status" value="1"/>
</dbReference>
<dbReference type="InterPro" id="IPR033762">
    <property type="entry name" value="MCM_OB"/>
</dbReference>
<dbReference type="Proteomes" id="UP000095023">
    <property type="component" value="Unassembled WGS sequence"/>
</dbReference>
<dbReference type="EMBL" id="KV453841">
    <property type="protein sequence ID" value="ODV92227.1"/>
    <property type="molecule type" value="Genomic_DNA"/>
</dbReference>
<dbReference type="CDD" id="cd17753">
    <property type="entry name" value="MCM2"/>
    <property type="match status" value="1"/>
</dbReference>
<dbReference type="GO" id="GO:0043138">
    <property type="term" value="F:3'-5' DNA helicase activity"/>
    <property type="evidence" value="ECO:0007669"/>
    <property type="project" value="TreeGrafter"/>
</dbReference>
<keyword evidence="15" id="KW-0131">Cell cycle</keyword>
<comment type="subcellular location">
    <subcellularLocation>
        <location evidence="1">Nucleus</location>
    </subcellularLocation>
</comment>
<dbReference type="GO" id="GO:0000727">
    <property type="term" value="P:double-strand break repair via break-induced replication"/>
    <property type="evidence" value="ECO:0007669"/>
    <property type="project" value="EnsemblFungi"/>
</dbReference>
<dbReference type="GO" id="GO:0017116">
    <property type="term" value="F:single-stranded DNA helicase activity"/>
    <property type="evidence" value="ECO:0007669"/>
    <property type="project" value="EnsemblFungi"/>
</dbReference>
<accession>A0A1E4TKG4</accession>
<evidence type="ECO:0000256" key="3">
    <source>
        <dbReference type="ARBA" id="ARBA00012551"/>
    </source>
</evidence>
<dbReference type="GO" id="GO:0005524">
    <property type="term" value="F:ATP binding"/>
    <property type="evidence" value="ECO:0007669"/>
    <property type="project" value="UniProtKB-KW"/>
</dbReference>
<feature type="domain" description="MCM C-terminal AAA(+) ATPase" evidence="17">
    <location>
        <begin position="485"/>
        <end position="691"/>
    </location>
</feature>
<dbReference type="Pfam" id="PF14551">
    <property type="entry name" value="MCM_N"/>
    <property type="match status" value="1"/>
</dbReference>
<dbReference type="GO" id="GO:0043596">
    <property type="term" value="C:nuclear replication fork"/>
    <property type="evidence" value="ECO:0007669"/>
    <property type="project" value="EnsemblFungi"/>
</dbReference>
<feature type="region of interest" description="Disordered" evidence="16">
    <location>
        <begin position="69"/>
        <end position="94"/>
    </location>
</feature>
<dbReference type="Pfam" id="PF12619">
    <property type="entry name" value="MCM2_N"/>
    <property type="match status" value="1"/>
</dbReference>
<evidence type="ECO:0000256" key="12">
    <source>
        <dbReference type="ARBA" id="ARBA00022840"/>
    </source>
</evidence>
<evidence type="ECO:0000256" key="14">
    <source>
        <dbReference type="ARBA" id="ARBA00023242"/>
    </source>
</evidence>
<evidence type="ECO:0000256" key="10">
    <source>
        <dbReference type="ARBA" id="ARBA00022806"/>
    </source>
</evidence>
<feature type="region of interest" description="Disordered" evidence="16">
    <location>
        <begin position="701"/>
        <end position="721"/>
    </location>
</feature>
<dbReference type="PROSITE" id="PS00847">
    <property type="entry name" value="MCM_1"/>
    <property type="match status" value="1"/>
</dbReference>
<dbReference type="InterPro" id="IPR018525">
    <property type="entry name" value="MCM_CS"/>
</dbReference>
<evidence type="ECO:0000313" key="18">
    <source>
        <dbReference type="EMBL" id="ODV92227.1"/>
    </source>
</evidence>
<dbReference type="OrthoDB" id="844at2759"/>
<dbReference type="AlphaFoldDB" id="A0A1E4TKG4"/>
<dbReference type="FunFam" id="3.40.50.300:FF:000138">
    <property type="entry name" value="DNA helicase"/>
    <property type="match status" value="1"/>
</dbReference>
<evidence type="ECO:0000256" key="16">
    <source>
        <dbReference type="SAM" id="MobiDB-lite"/>
    </source>
</evidence>
<keyword evidence="13" id="KW-0238">DNA-binding</keyword>
<reference evidence="19" key="1">
    <citation type="submission" date="2016-02" db="EMBL/GenBank/DDBJ databases">
        <title>Comparative genomics of biotechnologically important yeasts.</title>
        <authorList>
            <consortium name="DOE Joint Genome Institute"/>
            <person name="Riley R."/>
            <person name="Haridas S."/>
            <person name="Wolfe K.H."/>
            <person name="Lopes M.R."/>
            <person name="Hittinger C.T."/>
            <person name="Goker M."/>
            <person name="Salamov A."/>
            <person name="Wisecaver J."/>
            <person name="Long T.M."/>
            <person name="Aerts A.L."/>
            <person name="Barry K."/>
            <person name="Choi C."/>
            <person name="Clum A."/>
            <person name="Coughlan A.Y."/>
            <person name="Deshpande S."/>
            <person name="Douglass A.P."/>
            <person name="Hanson S.J."/>
            <person name="Klenk H.-P."/>
            <person name="Labutti K."/>
            <person name="Lapidus A."/>
            <person name="Lindquist E."/>
            <person name="Lipzen A."/>
            <person name="Meier-Kolthoff J.P."/>
            <person name="Ohm R.A."/>
            <person name="Otillar R.P."/>
            <person name="Pangilinan J."/>
            <person name="Peng Y."/>
            <person name="Rokas A."/>
            <person name="Rosa C.A."/>
            <person name="Scheuner C."/>
            <person name="Sibirny A.A."/>
            <person name="Slot J.C."/>
            <person name="Stielow J.B."/>
            <person name="Sun H."/>
            <person name="Kurtzman C.P."/>
            <person name="Blackwell M."/>
            <person name="Jeffries T.W."/>
            <person name="Grigoriev I.V."/>
        </authorList>
    </citation>
    <scope>NUCLEOTIDE SEQUENCE [LARGE SCALE GENOMIC DNA]</scope>
    <source>
        <strain evidence="19">NRRL Y-17796</strain>
    </source>
</reference>
<gene>
    <name evidence="18" type="ORF">CANCADRAFT_84151</name>
</gene>
<dbReference type="GO" id="GO:0005737">
    <property type="term" value="C:cytoplasm"/>
    <property type="evidence" value="ECO:0007669"/>
    <property type="project" value="EnsemblFungi"/>
</dbReference>
<dbReference type="InterPro" id="IPR001208">
    <property type="entry name" value="MCM_dom"/>
</dbReference>
<evidence type="ECO:0000313" key="19">
    <source>
        <dbReference type="Proteomes" id="UP000095023"/>
    </source>
</evidence>
<evidence type="ECO:0000256" key="2">
    <source>
        <dbReference type="ARBA" id="ARBA00008010"/>
    </source>
</evidence>
<keyword evidence="6" id="KW-0479">Metal-binding</keyword>
<dbReference type="PANTHER" id="PTHR11630:SF44">
    <property type="entry name" value="DNA REPLICATION LICENSING FACTOR MCM2"/>
    <property type="match status" value="1"/>
</dbReference>
<dbReference type="GO" id="GO:0140445">
    <property type="term" value="C:chromosome, telomeric repeat region"/>
    <property type="evidence" value="ECO:0007669"/>
    <property type="project" value="EnsemblFungi"/>
</dbReference>
<dbReference type="Gene3D" id="2.20.28.10">
    <property type="match status" value="1"/>
</dbReference>
<dbReference type="Pfam" id="PF17207">
    <property type="entry name" value="MCM_OB"/>
    <property type="match status" value="1"/>
</dbReference>
<proteinExistence type="inferred from homology"/>
<dbReference type="InterPro" id="IPR012340">
    <property type="entry name" value="NA-bd_OB-fold"/>
</dbReference>
<dbReference type="Pfam" id="PF17855">
    <property type="entry name" value="MCM_lid"/>
    <property type="match status" value="1"/>
</dbReference>
<keyword evidence="19" id="KW-1185">Reference proteome</keyword>
<dbReference type="Gene3D" id="2.40.50.140">
    <property type="entry name" value="Nucleic acid-binding proteins"/>
    <property type="match status" value="1"/>
</dbReference>
<dbReference type="InterPro" id="IPR027417">
    <property type="entry name" value="P-loop_NTPase"/>
</dbReference>
<dbReference type="Pfam" id="PF00493">
    <property type="entry name" value="MCM"/>
    <property type="match status" value="1"/>
</dbReference>
<keyword evidence="10" id="KW-0347">Helicase</keyword>
<dbReference type="InterPro" id="IPR027925">
    <property type="entry name" value="MCM_N"/>
</dbReference>
<dbReference type="GO" id="GO:0005656">
    <property type="term" value="C:nuclear pre-replicative complex"/>
    <property type="evidence" value="ECO:0007669"/>
    <property type="project" value="EnsemblFungi"/>
</dbReference>
<dbReference type="PROSITE" id="PS50051">
    <property type="entry name" value="MCM_2"/>
    <property type="match status" value="1"/>
</dbReference>
<keyword evidence="5" id="KW-0235">DNA replication</keyword>
<feature type="compositionally biased region" description="Acidic residues" evidence="16">
    <location>
        <begin position="707"/>
        <end position="716"/>
    </location>
</feature>
<keyword evidence="7" id="KW-0547">Nucleotide-binding</keyword>
<dbReference type="GO" id="GO:0003697">
    <property type="term" value="F:single-stranded DNA binding"/>
    <property type="evidence" value="ECO:0007669"/>
    <property type="project" value="EnsemblFungi"/>
</dbReference>
<dbReference type="SUPFAM" id="SSF52540">
    <property type="entry name" value="P-loop containing nucleoside triphosphate hydrolases"/>
    <property type="match status" value="1"/>
</dbReference>
<dbReference type="GO" id="GO:0006279">
    <property type="term" value="P:premeiotic DNA replication"/>
    <property type="evidence" value="ECO:0007669"/>
    <property type="project" value="EnsemblFungi"/>
</dbReference>
<evidence type="ECO:0000259" key="17">
    <source>
        <dbReference type="PROSITE" id="PS50051"/>
    </source>
</evidence>
<evidence type="ECO:0000256" key="1">
    <source>
        <dbReference type="ARBA" id="ARBA00004123"/>
    </source>
</evidence>
<dbReference type="GO" id="GO:0071162">
    <property type="term" value="C:CMG complex"/>
    <property type="evidence" value="ECO:0007669"/>
    <property type="project" value="EnsemblFungi"/>
</dbReference>
<feature type="compositionally biased region" description="Basic and acidic residues" evidence="16">
    <location>
        <begin position="69"/>
        <end position="79"/>
    </location>
</feature>
<dbReference type="EC" id="3.6.4.12" evidence="3"/>
<evidence type="ECO:0000256" key="9">
    <source>
        <dbReference type="ARBA" id="ARBA00022801"/>
    </source>
</evidence>
<evidence type="ECO:0000256" key="13">
    <source>
        <dbReference type="ARBA" id="ARBA00023125"/>
    </source>
</evidence>
<dbReference type="GO" id="GO:1902975">
    <property type="term" value="P:mitotic DNA replication initiation"/>
    <property type="evidence" value="ECO:0007669"/>
    <property type="project" value="EnsemblFungi"/>
</dbReference>
<dbReference type="GO" id="GO:0006335">
    <property type="term" value="P:DNA replication-dependent chromatin assembly"/>
    <property type="evidence" value="ECO:0007669"/>
    <property type="project" value="EnsemblFungi"/>
</dbReference>
<dbReference type="GO" id="GO:0016787">
    <property type="term" value="F:hydrolase activity"/>
    <property type="evidence" value="ECO:0007669"/>
    <property type="project" value="UniProtKB-KW"/>
</dbReference>
<keyword evidence="8" id="KW-0863">Zinc-finger</keyword>
<evidence type="ECO:0000256" key="7">
    <source>
        <dbReference type="ARBA" id="ARBA00022741"/>
    </source>
</evidence>
<dbReference type="Gene3D" id="3.30.1640.10">
    <property type="entry name" value="mini-chromosome maintenance (MCM) complex, chain A, domain 1"/>
    <property type="match status" value="1"/>
</dbReference>
<dbReference type="GO" id="GO:0042555">
    <property type="term" value="C:MCM complex"/>
    <property type="evidence" value="ECO:0007669"/>
    <property type="project" value="EnsemblFungi"/>
</dbReference>
<dbReference type="GO" id="GO:0008270">
    <property type="term" value="F:zinc ion binding"/>
    <property type="evidence" value="ECO:0007669"/>
    <property type="project" value="UniProtKB-KW"/>
</dbReference>
<keyword evidence="14" id="KW-0539">Nucleus</keyword>
<evidence type="ECO:0000256" key="15">
    <source>
        <dbReference type="ARBA" id="ARBA00023306"/>
    </source>
</evidence>
<dbReference type="Gene3D" id="3.40.50.300">
    <property type="entry name" value="P-loop containing nucleotide triphosphate hydrolases"/>
    <property type="match status" value="1"/>
</dbReference>
<dbReference type="PRINTS" id="PR01657">
    <property type="entry name" value="MCMFAMILY"/>
</dbReference>
<dbReference type="GO" id="GO:0006271">
    <property type="term" value="P:DNA strand elongation involved in DNA replication"/>
    <property type="evidence" value="ECO:0007669"/>
    <property type="project" value="EnsemblFungi"/>
</dbReference>
<dbReference type="GO" id="GO:0000792">
    <property type="term" value="C:heterochromatin"/>
    <property type="evidence" value="ECO:0007669"/>
    <property type="project" value="EnsemblFungi"/>
</dbReference>
<dbReference type="InterPro" id="IPR008045">
    <property type="entry name" value="MCM2"/>
</dbReference>
<evidence type="ECO:0000256" key="6">
    <source>
        <dbReference type="ARBA" id="ARBA00022723"/>
    </source>
</evidence>
<organism evidence="18 19">
    <name type="scientific">Tortispora caseinolytica NRRL Y-17796</name>
    <dbReference type="NCBI Taxonomy" id="767744"/>
    <lineage>
        <taxon>Eukaryota</taxon>
        <taxon>Fungi</taxon>
        <taxon>Dikarya</taxon>
        <taxon>Ascomycota</taxon>
        <taxon>Saccharomycotina</taxon>
        <taxon>Trigonopsidomycetes</taxon>
        <taxon>Trigonopsidales</taxon>
        <taxon>Trigonopsidaceae</taxon>
        <taxon>Tortispora</taxon>
    </lineage>
</organism>
<dbReference type="GO" id="GO:0003688">
    <property type="term" value="F:DNA replication origin binding"/>
    <property type="evidence" value="ECO:0007669"/>
    <property type="project" value="EnsemblFungi"/>
</dbReference>
<evidence type="ECO:0000256" key="8">
    <source>
        <dbReference type="ARBA" id="ARBA00022771"/>
    </source>
</evidence>
<dbReference type="SUPFAM" id="SSF50249">
    <property type="entry name" value="Nucleic acid-binding proteins"/>
    <property type="match status" value="1"/>
</dbReference>
<comment type="similarity">
    <text evidence="2">Belongs to the MCM family.</text>
</comment>